<evidence type="ECO:0000313" key="1">
    <source>
        <dbReference type="EMBL" id="KAL1898787.1"/>
    </source>
</evidence>
<name>A0ABR3ZEW9_9PEZI</name>
<dbReference type="EMBL" id="JAWCUI010000014">
    <property type="protein sequence ID" value="KAL1898787.1"/>
    <property type="molecule type" value="Genomic_DNA"/>
</dbReference>
<sequence>MDEGTSRDRNIGVSLHRIHLVGFNDCTAAYFCAIADAAVRKEKKQSISDSPSWKALGAVVFHDIVHSTALYQSNRLGSTAGDGELFPLNHMDLGTQNTLVDDELNFLAIIDWEFAQTAPWPVNYYPMPFPFTDSDAETQAILQDPTHLAHENVSR</sequence>
<dbReference type="Proteomes" id="UP001583186">
    <property type="component" value="Unassembled WGS sequence"/>
</dbReference>
<organism evidence="1 2">
    <name type="scientific">Sporothrix stenoceras</name>
    <dbReference type="NCBI Taxonomy" id="5173"/>
    <lineage>
        <taxon>Eukaryota</taxon>
        <taxon>Fungi</taxon>
        <taxon>Dikarya</taxon>
        <taxon>Ascomycota</taxon>
        <taxon>Pezizomycotina</taxon>
        <taxon>Sordariomycetes</taxon>
        <taxon>Sordariomycetidae</taxon>
        <taxon>Ophiostomatales</taxon>
        <taxon>Ophiostomataceae</taxon>
        <taxon>Sporothrix</taxon>
    </lineage>
</organism>
<proteinExistence type="predicted"/>
<evidence type="ECO:0000313" key="2">
    <source>
        <dbReference type="Proteomes" id="UP001583186"/>
    </source>
</evidence>
<evidence type="ECO:0008006" key="3">
    <source>
        <dbReference type="Google" id="ProtNLM"/>
    </source>
</evidence>
<protein>
    <recommendedName>
        <fullName evidence="3">Aminoglycoside phosphotransferase domain-containing protein</fullName>
    </recommendedName>
</protein>
<gene>
    <name evidence="1" type="ORF">Sste5346_003194</name>
</gene>
<reference evidence="1 2" key="1">
    <citation type="journal article" date="2024" name="IMA Fungus">
        <title>IMA Genome - F19 : A genome assembly and annotation guide to empower mycologists, including annotated draft genome sequences of Ceratocystis pirilliformis, Diaporthe australafricana, Fusarium ophioides, Paecilomyces lecythidis, and Sporothrix stenoceras.</title>
        <authorList>
            <person name="Aylward J."/>
            <person name="Wilson A.M."/>
            <person name="Visagie C.M."/>
            <person name="Spraker J."/>
            <person name="Barnes I."/>
            <person name="Buitendag C."/>
            <person name="Ceriani C."/>
            <person name="Del Mar Angel L."/>
            <person name="du Plessis D."/>
            <person name="Fuchs T."/>
            <person name="Gasser K."/>
            <person name="Kramer D."/>
            <person name="Li W."/>
            <person name="Munsamy K."/>
            <person name="Piso A."/>
            <person name="Price J.L."/>
            <person name="Sonnekus B."/>
            <person name="Thomas C."/>
            <person name="van der Nest A."/>
            <person name="van Dijk A."/>
            <person name="van Heerden A."/>
            <person name="van Vuuren N."/>
            <person name="Yilmaz N."/>
            <person name="Duong T.A."/>
            <person name="van der Merwe N.A."/>
            <person name="Wingfield M.J."/>
            <person name="Wingfield B.D."/>
        </authorList>
    </citation>
    <scope>NUCLEOTIDE SEQUENCE [LARGE SCALE GENOMIC DNA]</scope>
    <source>
        <strain evidence="1 2">CMW 5346</strain>
    </source>
</reference>
<accession>A0ABR3ZEW9</accession>
<keyword evidence="2" id="KW-1185">Reference proteome</keyword>
<comment type="caution">
    <text evidence="1">The sequence shown here is derived from an EMBL/GenBank/DDBJ whole genome shotgun (WGS) entry which is preliminary data.</text>
</comment>